<name>A0A9D4Y736_PEA</name>
<gene>
    <name evidence="1" type="ORF">KIW84_020343</name>
</gene>
<dbReference type="Gramene" id="Psat02G0034300-T1">
    <property type="protein sequence ID" value="KAI5433008.1"/>
    <property type="gene ID" value="KIW84_020343"/>
</dbReference>
<organism evidence="1 2">
    <name type="scientific">Pisum sativum</name>
    <name type="common">Garden pea</name>
    <name type="synonym">Lathyrus oleraceus</name>
    <dbReference type="NCBI Taxonomy" id="3888"/>
    <lineage>
        <taxon>Eukaryota</taxon>
        <taxon>Viridiplantae</taxon>
        <taxon>Streptophyta</taxon>
        <taxon>Embryophyta</taxon>
        <taxon>Tracheophyta</taxon>
        <taxon>Spermatophyta</taxon>
        <taxon>Magnoliopsida</taxon>
        <taxon>eudicotyledons</taxon>
        <taxon>Gunneridae</taxon>
        <taxon>Pentapetalae</taxon>
        <taxon>rosids</taxon>
        <taxon>fabids</taxon>
        <taxon>Fabales</taxon>
        <taxon>Fabaceae</taxon>
        <taxon>Papilionoideae</taxon>
        <taxon>50 kb inversion clade</taxon>
        <taxon>NPAAA clade</taxon>
        <taxon>Hologalegina</taxon>
        <taxon>IRL clade</taxon>
        <taxon>Fabeae</taxon>
        <taxon>Lathyrus</taxon>
    </lineage>
</organism>
<dbReference type="Proteomes" id="UP001058974">
    <property type="component" value="Chromosome 2"/>
</dbReference>
<dbReference type="AlphaFoldDB" id="A0A9D4Y736"/>
<protein>
    <submittedName>
        <fullName evidence="1">Uncharacterized protein</fullName>
    </submittedName>
</protein>
<evidence type="ECO:0000313" key="1">
    <source>
        <dbReference type="EMBL" id="KAI5433008.1"/>
    </source>
</evidence>
<accession>A0A9D4Y736</accession>
<sequence>MLNPNHSQKIDSKIPKKSFAQTLNQNSNVCQIPTSQLPQPCYKGDHLAISIPENEYLVGIEAYAKRAMSNAGWNLSPRTLELFSWTKDFNPNLKKSTTSQVHKDNAKVAQGLVPEPTIIVDNHLFEVKSGKRPLVENGILEQNQLSRIDQQGVFHDGTSGVEKSPPLSNKFTTLLDVTQESMESDDSSLDKEFIEAMQVIEDDIYTIENSLASNLKNHNFMHNSWDALAENNIGDHINAANLTDSSLKPPDFTLIKSKNKKKKVKLASGYITISKVDHTITFK</sequence>
<dbReference type="EMBL" id="JAMSHJ010000002">
    <property type="protein sequence ID" value="KAI5433008.1"/>
    <property type="molecule type" value="Genomic_DNA"/>
</dbReference>
<keyword evidence="2" id="KW-1185">Reference proteome</keyword>
<comment type="caution">
    <text evidence="1">The sequence shown here is derived from an EMBL/GenBank/DDBJ whole genome shotgun (WGS) entry which is preliminary data.</text>
</comment>
<proteinExistence type="predicted"/>
<reference evidence="1 2" key="1">
    <citation type="journal article" date="2022" name="Nat. Genet.">
        <title>Improved pea reference genome and pan-genome highlight genomic features and evolutionary characteristics.</title>
        <authorList>
            <person name="Yang T."/>
            <person name="Liu R."/>
            <person name="Luo Y."/>
            <person name="Hu S."/>
            <person name="Wang D."/>
            <person name="Wang C."/>
            <person name="Pandey M.K."/>
            <person name="Ge S."/>
            <person name="Xu Q."/>
            <person name="Li N."/>
            <person name="Li G."/>
            <person name="Huang Y."/>
            <person name="Saxena R.K."/>
            <person name="Ji Y."/>
            <person name="Li M."/>
            <person name="Yan X."/>
            <person name="He Y."/>
            <person name="Liu Y."/>
            <person name="Wang X."/>
            <person name="Xiang C."/>
            <person name="Varshney R.K."/>
            <person name="Ding H."/>
            <person name="Gao S."/>
            <person name="Zong X."/>
        </authorList>
    </citation>
    <scope>NUCLEOTIDE SEQUENCE [LARGE SCALE GENOMIC DNA]</scope>
    <source>
        <strain evidence="1 2">cv. Zhongwan 6</strain>
    </source>
</reference>
<evidence type="ECO:0000313" key="2">
    <source>
        <dbReference type="Proteomes" id="UP001058974"/>
    </source>
</evidence>